<proteinExistence type="predicted"/>
<dbReference type="GO" id="GO:0052689">
    <property type="term" value="F:carboxylic ester hydrolase activity"/>
    <property type="evidence" value="ECO:0007669"/>
    <property type="project" value="InterPro"/>
</dbReference>
<keyword evidence="1" id="KW-0732">Signal</keyword>
<dbReference type="SUPFAM" id="SSF52266">
    <property type="entry name" value="SGNH hydrolase"/>
    <property type="match status" value="1"/>
</dbReference>
<dbReference type="Pfam" id="PF13472">
    <property type="entry name" value="Lipase_GDSL_2"/>
    <property type="match status" value="1"/>
</dbReference>
<sequence>MKLLSVLGSIIAAASLASATIWQNDQIRITDYPNTTIDPSGYKFSSYPPNATEFSYKGRWDSQFTSWYSVPGLKFGFTGNQVAITFGPNTIDTTLIAYRVDGQDWQLTNVSTGATHLLVSSNTVGVNLMYPINPSAFEMRVTNWAYGVQIASVHVGQGEKLVKVPDFPRTLEVIGDSLTAGQYGTLEGLSSYGYGLGAGLGNTEYSVTAYPGICLFDKLCWGNPHGMLYQWFRTSDTSSRAEKLYGNNPEWWDFSKRPAADIVVINLGTNDNNSANNVTADGFVAQYKMLVEGVHKVYPRAQIILMSLWEGFSSIGNTYVQSTVTSDVGFVPQIYSVYEYFNTEEYLENPILYDPVHNTTYHSNQKSAPFVHYFNTTGLLQHNDIGPLYHPTDVGHTKIASHLIQYIKLKFDWVLHATGPEVFHDTLYWNDESGY</sequence>
<accession>A0A2J6QNS3</accession>
<evidence type="ECO:0000259" key="2">
    <source>
        <dbReference type="Pfam" id="PF13472"/>
    </source>
</evidence>
<dbReference type="Proteomes" id="UP000235672">
    <property type="component" value="Unassembled WGS sequence"/>
</dbReference>
<keyword evidence="4" id="KW-1185">Reference proteome</keyword>
<feature type="domain" description="SGNH hydrolase-type esterase" evidence="2">
    <location>
        <begin position="173"/>
        <end position="321"/>
    </location>
</feature>
<dbReference type="InterPro" id="IPR036514">
    <property type="entry name" value="SGNH_hydro_sf"/>
</dbReference>
<dbReference type="PANTHER" id="PTHR37834:SF2">
    <property type="entry name" value="ESTERASE, SGNH HYDROLASE-TYPE"/>
    <property type="match status" value="1"/>
</dbReference>
<protein>
    <submittedName>
        <fullName evidence="3">GDSL-like Lipase/Acylhydrolase-like protein</fullName>
    </submittedName>
</protein>
<evidence type="ECO:0000313" key="3">
    <source>
        <dbReference type="EMBL" id="PMD27917.1"/>
    </source>
</evidence>
<keyword evidence="3" id="KW-0378">Hydrolase</keyword>
<evidence type="ECO:0000256" key="1">
    <source>
        <dbReference type="SAM" id="SignalP"/>
    </source>
</evidence>
<organism evidence="3 4">
    <name type="scientific">Hyaloscypha hepaticicola</name>
    <dbReference type="NCBI Taxonomy" id="2082293"/>
    <lineage>
        <taxon>Eukaryota</taxon>
        <taxon>Fungi</taxon>
        <taxon>Dikarya</taxon>
        <taxon>Ascomycota</taxon>
        <taxon>Pezizomycotina</taxon>
        <taxon>Leotiomycetes</taxon>
        <taxon>Helotiales</taxon>
        <taxon>Hyaloscyphaceae</taxon>
        <taxon>Hyaloscypha</taxon>
    </lineage>
</organism>
<dbReference type="InterPro" id="IPR037461">
    <property type="entry name" value="CtCE2-like_dom"/>
</dbReference>
<dbReference type="PANTHER" id="PTHR37834">
    <property type="entry name" value="GDSL-LIKE LIPASE/ACYLHYDROLASE DOMAIN PROTEIN (AFU_ORTHOLOGUE AFUA_2G00620)"/>
    <property type="match status" value="1"/>
</dbReference>
<dbReference type="OrthoDB" id="426133at2759"/>
<dbReference type="InterPro" id="IPR052762">
    <property type="entry name" value="PCW_deacetylase/CE"/>
</dbReference>
<dbReference type="Gene3D" id="3.40.50.1110">
    <property type="entry name" value="SGNH hydrolase"/>
    <property type="match status" value="1"/>
</dbReference>
<dbReference type="InterPro" id="IPR013830">
    <property type="entry name" value="SGNH_hydro"/>
</dbReference>
<feature type="chain" id="PRO_5014377709" evidence="1">
    <location>
        <begin position="20"/>
        <end position="435"/>
    </location>
</feature>
<feature type="signal peptide" evidence="1">
    <location>
        <begin position="1"/>
        <end position="19"/>
    </location>
</feature>
<gene>
    <name evidence="3" type="ORF">NA56DRAFT_151171</name>
</gene>
<dbReference type="EMBL" id="KZ613465">
    <property type="protein sequence ID" value="PMD27917.1"/>
    <property type="molecule type" value="Genomic_DNA"/>
</dbReference>
<dbReference type="AlphaFoldDB" id="A0A2J6QNS3"/>
<dbReference type="CDD" id="cd01831">
    <property type="entry name" value="Endoglucanase_E_like"/>
    <property type="match status" value="1"/>
</dbReference>
<reference evidence="3 4" key="1">
    <citation type="submission" date="2016-05" db="EMBL/GenBank/DDBJ databases">
        <title>A degradative enzymes factory behind the ericoid mycorrhizal symbiosis.</title>
        <authorList>
            <consortium name="DOE Joint Genome Institute"/>
            <person name="Martino E."/>
            <person name="Morin E."/>
            <person name="Grelet G."/>
            <person name="Kuo A."/>
            <person name="Kohler A."/>
            <person name="Daghino S."/>
            <person name="Barry K."/>
            <person name="Choi C."/>
            <person name="Cichocki N."/>
            <person name="Clum A."/>
            <person name="Copeland A."/>
            <person name="Hainaut M."/>
            <person name="Haridas S."/>
            <person name="Labutti K."/>
            <person name="Lindquist E."/>
            <person name="Lipzen A."/>
            <person name="Khouja H.-R."/>
            <person name="Murat C."/>
            <person name="Ohm R."/>
            <person name="Olson A."/>
            <person name="Spatafora J."/>
            <person name="Veneault-Fourrey C."/>
            <person name="Henrissat B."/>
            <person name="Grigoriev I."/>
            <person name="Martin F."/>
            <person name="Perotto S."/>
        </authorList>
    </citation>
    <scope>NUCLEOTIDE SEQUENCE [LARGE SCALE GENOMIC DNA]</scope>
    <source>
        <strain evidence="3 4">UAMH 7357</strain>
    </source>
</reference>
<name>A0A2J6QNS3_9HELO</name>
<evidence type="ECO:0000313" key="4">
    <source>
        <dbReference type="Proteomes" id="UP000235672"/>
    </source>
</evidence>